<accession>A0ABX7QTL7</accession>
<dbReference type="Pfam" id="PF11342">
    <property type="entry name" value="DUF3144"/>
    <property type="match status" value="1"/>
</dbReference>
<reference evidence="1 2" key="1">
    <citation type="submission" date="2021-03" db="EMBL/GenBank/DDBJ databases">
        <title>Novel species identification of genus Shewanella.</title>
        <authorList>
            <person name="Liu G."/>
            <person name="Zhang Q."/>
        </authorList>
    </citation>
    <scope>NUCLEOTIDE SEQUENCE [LARGE SCALE GENOMIC DNA]</scope>
    <source>
        <strain evidence="1 2">FJAT-51800</strain>
    </source>
</reference>
<dbReference type="InterPro" id="IPR021490">
    <property type="entry name" value="DUF3144"/>
</dbReference>
<sequence length="109" mass="12457">MSSNILLCTQGAFVQEVDDEFYNRADAHIHLSNDQISEKIGKGKVSASNMYATARFNAWVSACGWHSGKEMAAAKEETLEYFVSEYRKMLEENLDDYIHNFESYMEIGK</sequence>
<proteinExistence type="predicted"/>
<dbReference type="EMBL" id="CP071503">
    <property type="protein sequence ID" value="QSX34827.1"/>
    <property type="molecule type" value="Genomic_DNA"/>
</dbReference>
<dbReference type="Proteomes" id="UP000662770">
    <property type="component" value="Chromosome"/>
</dbReference>
<keyword evidence="2" id="KW-1185">Reference proteome</keyword>
<organism evidence="1 2">
    <name type="scientific">Shewanella avicenniae</name>
    <dbReference type="NCBI Taxonomy" id="2814294"/>
    <lineage>
        <taxon>Bacteria</taxon>
        <taxon>Pseudomonadati</taxon>
        <taxon>Pseudomonadota</taxon>
        <taxon>Gammaproteobacteria</taxon>
        <taxon>Alteromonadales</taxon>
        <taxon>Shewanellaceae</taxon>
        <taxon>Shewanella</taxon>
    </lineage>
</organism>
<protein>
    <submittedName>
        <fullName evidence="1">DUF3144 domain-containing protein</fullName>
    </submittedName>
</protein>
<gene>
    <name evidence="1" type="ORF">JYB87_06280</name>
</gene>
<name>A0ABX7QTL7_9GAMM</name>
<evidence type="ECO:0000313" key="2">
    <source>
        <dbReference type="Proteomes" id="UP000662770"/>
    </source>
</evidence>
<evidence type="ECO:0000313" key="1">
    <source>
        <dbReference type="EMBL" id="QSX34827.1"/>
    </source>
</evidence>
<dbReference type="Gene3D" id="1.10.287.3020">
    <property type="match status" value="1"/>
</dbReference>